<reference evidence="1" key="1">
    <citation type="journal article" date="2014" name="Int. J. Syst. Evol. Microbiol.">
        <title>Complete genome sequence of Corynebacterium casei LMG S-19264T (=DSM 44701T), isolated from a smear-ripened cheese.</title>
        <authorList>
            <consortium name="US DOE Joint Genome Institute (JGI-PGF)"/>
            <person name="Walter F."/>
            <person name="Albersmeier A."/>
            <person name="Kalinowski J."/>
            <person name="Ruckert C."/>
        </authorList>
    </citation>
    <scope>NUCLEOTIDE SEQUENCE</scope>
    <source>
        <strain evidence="1">VKM Ac-1069</strain>
    </source>
</reference>
<keyword evidence="2" id="KW-1185">Reference proteome</keyword>
<reference evidence="1" key="2">
    <citation type="submission" date="2023-01" db="EMBL/GenBank/DDBJ databases">
        <authorList>
            <person name="Sun Q."/>
            <person name="Evtushenko L."/>
        </authorList>
    </citation>
    <scope>NUCLEOTIDE SEQUENCE</scope>
    <source>
        <strain evidence="1">VKM Ac-1069</strain>
    </source>
</reference>
<evidence type="ECO:0008006" key="3">
    <source>
        <dbReference type="Google" id="ProtNLM"/>
    </source>
</evidence>
<name>A0A9W6KYD1_9PSEU</name>
<comment type="caution">
    <text evidence="1">The sequence shown here is derived from an EMBL/GenBank/DDBJ whole genome shotgun (WGS) entry which is preliminary data.</text>
</comment>
<dbReference type="Proteomes" id="UP001143463">
    <property type="component" value="Unassembled WGS sequence"/>
</dbReference>
<gene>
    <name evidence="1" type="ORF">GCM10017577_07130</name>
</gene>
<dbReference type="RefSeq" id="WP_037039819.1">
    <property type="nucleotide sequence ID" value="NZ_BAAAUZ010000013.1"/>
</dbReference>
<proteinExistence type="predicted"/>
<protein>
    <recommendedName>
        <fullName evidence="3">ABM domain-containing protein</fullName>
    </recommendedName>
</protein>
<organism evidence="1 2">
    <name type="scientific">Pseudonocardia halophobica</name>
    <dbReference type="NCBI Taxonomy" id="29401"/>
    <lineage>
        <taxon>Bacteria</taxon>
        <taxon>Bacillati</taxon>
        <taxon>Actinomycetota</taxon>
        <taxon>Actinomycetes</taxon>
        <taxon>Pseudonocardiales</taxon>
        <taxon>Pseudonocardiaceae</taxon>
        <taxon>Pseudonocardia</taxon>
    </lineage>
</organism>
<sequence length="100" mass="10742">MTATHATVATFALDLSREEQNGRALREFIIPGVRRHAGFVSGSWLLDRDAGQSIAVVTFSSREAAESFRVDVEGNEEGRSAQGIALIDIRVLEVTATAAP</sequence>
<evidence type="ECO:0000313" key="1">
    <source>
        <dbReference type="EMBL" id="GLL09573.1"/>
    </source>
</evidence>
<evidence type="ECO:0000313" key="2">
    <source>
        <dbReference type="Proteomes" id="UP001143463"/>
    </source>
</evidence>
<dbReference type="EMBL" id="BSFQ01000002">
    <property type="protein sequence ID" value="GLL09573.1"/>
    <property type="molecule type" value="Genomic_DNA"/>
</dbReference>
<dbReference type="AlphaFoldDB" id="A0A9W6KYD1"/>
<accession>A0A9W6KYD1</accession>